<accession>V9D400</accession>
<evidence type="ECO:0000256" key="3">
    <source>
        <dbReference type="ARBA" id="ARBA00023002"/>
    </source>
</evidence>
<dbReference type="GO" id="GO:0004735">
    <property type="term" value="F:pyrroline-5-carboxylate reductase activity"/>
    <property type="evidence" value="ECO:0007669"/>
    <property type="project" value="InterPro"/>
</dbReference>
<dbReference type="VEuPathDB" id="FungiDB:G647_07351"/>
<dbReference type="InterPro" id="IPR029036">
    <property type="entry name" value="P5CR_dimer"/>
</dbReference>
<evidence type="ECO:0000256" key="6">
    <source>
        <dbReference type="SAM" id="Phobius"/>
    </source>
</evidence>
<dbReference type="InterPro" id="IPR000304">
    <property type="entry name" value="Pyrroline-COOH_reductase"/>
</dbReference>
<sequence length="314" mass="32701">MSPRENPSEPGTLRIAILGCGFIGTAVLSGILKDIDTTTHNLKFSLSAASQTTLDRLRHKFASQRYRDHVDVITADNATAARDADVVILAFQPHQLAQVLSDTVLVEILRPKLIISLLAGVSCREILDKLSPGGLGVSDGSKAESETSSAQTGQPAPPRIARAIPSIGAQIKESATLLAGDTDLSGPDQGLVTWLFGLVGAMHVVPERLLNAVTAISAATHALAVVAVDAIVDGGVVSGVSRPVAMAVATQCLRSASTLVRGGDEDGMTIEGLKEAMSIPRGITINALLELERGRVRAGISDAVRYAVGYAEGM</sequence>
<evidence type="ECO:0000259" key="8">
    <source>
        <dbReference type="Pfam" id="PF14748"/>
    </source>
</evidence>
<keyword evidence="3" id="KW-0560">Oxidoreductase</keyword>
<feature type="domain" description="Pyrroline-5-carboxylate reductase catalytic N-terminal" evidence="7">
    <location>
        <begin position="14"/>
        <end position="120"/>
    </location>
</feature>
<keyword evidence="6" id="KW-1133">Transmembrane helix</keyword>
<keyword evidence="6" id="KW-0812">Transmembrane</keyword>
<dbReference type="EMBL" id="KB822707">
    <property type="protein sequence ID" value="ETI21008.1"/>
    <property type="molecule type" value="Genomic_DNA"/>
</dbReference>
<evidence type="ECO:0000256" key="4">
    <source>
        <dbReference type="PIRSR" id="PIRSR000193-1"/>
    </source>
</evidence>
<dbReference type="HOGENOM" id="CLU_042344_1_0_1"/>
<dbReference type="RefSeq" id="XP_008729889.1">
    <property type="nucleotide sequence ID" value="XM_008731667.1"/>
</dbReference>
<gene>
    <name evidence="9" type="ORF">G647_07351</name>
</gene>
<dbReference type="GO" id="GO:0055129">
    <property type="term" value="P:L-proline biosynthetic process"/>
    <property type="evidence" value="ECO:0007669"/>
    <property type="project" value="TreeGrafter"/>
</dbReference>
<evidence type="ECO:0000313" key="9">
    <source>
        <dbReference type="EMBL" id="ETI21008.1"/>
    </source>
</evidence>
<feature type="transmembrane region" description="Helical" evidence="6">
    <location>
        <begin position="12"/>
        <end position="32"/>
    </location>
</feature>
<reference evidence="9 10" key="1">
    <citation type="submission" date="2013-03" db="EMBL/GenBank/DDBJ databases">
        <title>The Genome Sequence of Cladophialophora carrionii CBS 160.54.</title>
        <authorList>
            <consortium name="The Broad Institute Genomics Platform"/>
            <person name="Cuomo C."/>
            <person name="de Hoog S."/>
            <person name="Gorbushina A."/>
            <person name="Walker B."/>
            <person name="Young S.K."/>
            <person name="Zeng Q."/>
            <person name="Gargeya S."/>
            <person name="Fitzgerald M."/>
            <person name="Haas B."/>
            <person name="Abouelleil A."/>
            <person name="Allen A.W."/>
            <person name="Alvarado L."/>
            <person name="Arachchi H.M."/>
            <person name="Berlin A.M."/>
            <person name="Chapman S.B."/>
            <person name="Gainer-Dewar J."/>
            <person name="Goldberg J."/>
            <person name="Griggs A."/>
            <person name="Gujja S."/>
            <person name="Hansen M."/>
            <person name="Howarth C."/>
            <person name="Imamovic A."/>
            <person name="Ireland A."/>
            <person name="Larimer J."/>
            <person name="McCowan C."/>
            <person name="Murphy C."/>
            <person name="Pearson M."/>
            <person name="Poon T.W."/>
            <person name="Priest M."/>
            <person name="Roberts A."/>
            <person name="Saif S."/>
            <person name="Shea T."/>
            <person name="Sisk P."/>
            <person name="Sykes S."/>
            <person name="Wortman J."/>
            <person name="Nusbaum C."/>
            <person name="Birren B."/>
        </authorList>
    </citation>
    <scope>NUCLEOTIDE SEQUENCE [LARGE SCALE GENOMIC DNA]</scope>
    <source>
        <strain evidence="9 10">CBS 160.54</strain>
    </source>
</reference>
<dbReference type="Pfam" id="PF03807">
    <property type="entry name" value="F420_oxidored"/>
    <property type="match status" value="1"/>
</dbReference>
<dbReference type="InterPro" id="IPR008927">
    <property type="entry name" value="6-PGluconate_DH-like_C_sf"/>
</dbReference>
<evidence type="ECO:0000256" key="5">
    <source>
        <dbReference type="SAM" id="MobiDB-lite"/>
    </source>
</evidence>
<dbReference type="OrthoDB" id="10263291at2759"/>
<protein>
    <submittedName>
        <fullName evidence="9">Pyrroline-5-carboxylate reductase</fullName>
    </submittedName>
</protein>
<dbReference type="Proteomes" id="UP000030678">
    <property type="component" value="Unassembled WGS sequence"/>
</dbReference>
<evidence type="ECO:0000313" key="10">
    <source>
        <dbReference type="Proteomes" id="UP000030678"/>
    </source>
</evidence>
<feature type="binding site" evidence="4">
    <location>
        <position position="77"/>
    </location>
    <ligand>
        <name>NADPH</name>
        <dbReference type="ChEBI" id="CHEBI:57783"/>
    </ligand>
</feature>
<dbReference type="Gene3D" id="3.40.50.720">
    <property type="entry name" value="NAD(P)-binding Rossmann-like Domain"/>
    <property type="match status" value="1"/>
</dbReference>
<proteinExistence type="inferred from homology"/>
<dbReference type="Pfam" id="PF14748">
    <property type="entry name" value="P5CR_dimer"/>
    <property type="match status" value="1"/>
</dbReference>
<keyword evidence="2 4" id="KW-0521">NADP</keyword>
<dbReference type="SUPFAM" id="SSF48179">
    <property type="entry name" value="6-phosphogluconate dehydrogenase C-terminal domain-like"/>
    <property type="match status" value="1"/>
</dbReference>
<dbReference type="PIRSF" id="PIRSF000193">
    <property type="entry name" value="Pyrrol-5-carb_rd"/>
    <property type="match status" value="1"/>
</dbReference>
<keyword evidence="6" id="KW-0472">Membrane</keyword>
<evidence type="ECO:0000259" key="7">
    <source>
        <dbReference type="Pfam" id="PF03807"/>
    </source>
</evidence>
<dbReference type="AlphaFoldDB" id="V9D400"/>
<dbReference type="SUPFAM" id="SSF51735">
    <property type="entry name" value="NAD(P)-binding Rossmann-fold domains"/>
    <property type="match status" value="1"/>
</dbReference>
<organism evidence="9 10">
    <name type="scientific">Cladophialophora carrionii CBS 160.54</name>
    <dbReference type="NCBI Taxonomy" id="1279043"/>
    <lineage>
        <taxon>Eukaryota</taxon>
        <taxon>Fungi</taxon>
        <taxon>Dikarya</taxon>
        <taxon>Ascomycota</taxon>
        <taxon>Pezizomycotina</taxon>
        <taxon>Eurotiomycetes</taxon>
        <taxon>Chaetothyriomycetidae</taxon>
        <taxon>Chaetothyriales</taxon>
        <taxon>Herpotrichiellaceae</taxon>
        <taxon>Cladophialophora</taxon>
    </lineage>
</organism>
<dbReference type="GeneID" id="19985844"/>
<feature type="domain" description="Pyrroline-5-carboxylate reductase dimerisation" evidence="8">
    <location>
        <begin position="207"/>
        <end position="311"/>
    </location>
</feature>
<dbReference type="HAMAP" id="MF_01925">
    <property type="entry name" value="P5C_reductase"/>
    <property type="match status" value="1"/>
</dbReference>
<dbReference type="PANTHER" id="PTHR11645:SF0">
    <property type="entry name" value="PYRROLINE-5-CARBOXYLATE REDUCTASE 3"/>
    <property type="match status" value="1"/>
</dbReference>
<name>V9D400_9EURO</name>
<feature type="region of interest" description="Disordered" evidence="5">
    <location>
        <begin position="135"/>
        <end position="159"/>
    </location>
</feature>
<feature type="binding site" evidence="4">
    <location>
        <begin position="90"/>
        <end position="93"/>
    </location>
    <ligand>
        <name>NADP(+)</name>
        <dbReference type="ChEBI" id="CHEBI:58349"/>
    </ligand>
</feature>
<dbReference type="PANTHER" id="PTHR11645">
    <property type="entry name" value="PYRROLINE-5-CARBOXYLATE REDUCTASE"/>
    <property type="match status" value="1"/>
</dbReference>
<dbReference type="InterPro" id="IPR036291">
    <property type="entry name" value="NAD(P)-bd_dom_sf"/>
</dbReference>
<dbReference type="InterPro" id="IPR028939">
    <property type="entry name" value="P5C_Rdtase_cat_N"/>
</dbReference>
<comment type="similarity">
    <text evidence="1">Belongs to the pyrroline-5-carboxylate reductase family.</text>
</comment>
<dbReference type="Gene3D" id="1.10.3730.10">
    <property type="entry name" value="ProC C-terminal domain-like"/>
    <property type="match status" value="1"/>
</dbReference>
<evidence type="ECO:0000256" key="2">
    <source>
        <dbReference type="ARBA" id="ARBA00022857"/>
    </source>
</evidence>
<evidence type="ECO:0000256" key="1">
    <source>
        <dbReference type="ARBA" id="ARBA00005525"/>
    </source>
</evidence>